<protein>
    <recommendedName>
        <fullName evidence="2">DUF7580 domain-containing protein</fullName>
    </recommendedName>
</protein>
<organism evidence="3 4">
    <name type="scientific">Didymella exigua CBS 183.55</name>
    <dbReference type="NCBI Taxonomy" id="1150837"/>
    <lineage>
        <taxon>Eukaryota</taxon>
        <taxon>Fungi</taxon>
        <taxon>Dikarya</taxon>
        <taxon>Ascomycota</taxon>
        <taxon>Pezizomycotina</taxon>
        <taxon>Dothideomycetes</taxon>
        <taxon>Pleosporomycetidae</taxon>
        <taxon>Pleosporales</taxon>
        <taxon>Pleosporineae</taxon>
        <taxon>Didymellaceae</taxon>
        <taxon>Didymella</taxon>
    </lineage>
</organism>
<dbReference type="Proteomes" id="UP000800082">
    <property type="component" value="Unassembled WGS sequence"/>
</dbReference>
<accession>A0A6A5R9S9</accession>
<dbReference type="PANTHER" id="PTHR35186:SF4">
    <property type="entry name" value="PRION-INHIBITION AND PROPAGATION HELO DOMAIN-CONTAINING PROTEIN"/>
    <property type="match status" value="1"/>
</dbReference>
<feature type="compositionally biased region" description="Pro residues" evidence="1">
    <location>
        <begin position="269"/>
        <end position="283"/>
    </location>
</feature>
<feature type="region of interest" description="Disordered" evidence="1">
    <location>
        <begin position="312"/>
        <end position="342"/>
    </location>
</feature>
<proteinExistence type="predicted"/>
<reference evidence="3" key="1">
    <citation type="journal article" date="2020" name="Stud. Mycol.">
        <title>101 Dothideomycetes genomes: a test case for predicting lifestyles and emergence of pathogens.</title>
        <authorList>
            <person name="Haridas S."/>
            <person name="Albert R."/>
            <person name="Binder M."/>
            <person name="Bloem J."/>
            <person name="Labutti K."/>
            <person name="Salamov A."/>
            <person name="Andreopoulos B."/>
            <person name="Baker S."/>
            <person name="Barry K."/>
            <person name="Bills G."/>
            <person name="Bluhm B."/>
            <person name="Cannon C."/>
            <person name="Castanera R."/>
            <person name="Culley D."/>
            <person name="Daum C."/>
            <person name="Ezra D."/>
            <person name="Gonzalez J."/>
            <person name="Henrissat B."/>
            <person name="Kuo A."/>
            <person name="Liang C."/>
            <person name="Lipzen A."/>
            <person name="Lutzoni F."/>
            <person name="Magnuson J."/>
            <person name="Mondo S."/>
            <person name="Nolan M."/>
            <person name="Ohm R."/>
            <person name="Pangilinan J."/>
            <person name="Park H.-J."/>
            <person name="Ramirez L."/>
            <person name="Alfaro M."/>
            <person name="Sun H."/>
            <person name="Tritt A."/>
            <person name="Yoshinaga Y."/>
            <person name="Zwiers L.-H."/>
            <person name="Turgeon B."/>
            <person name="Goodwin S."/>
            <person name="Spatafora J."/>
            <person name="Crous P."/>
            <person name="Grigoriev I."/>
        </authorList>
    </citation>
    <scope>NUCLEOTIDE SEQUENCE</scope>
    <source>
        <strain evidence="3">CBS 183.55</strain>
    </source>
</reference>
<sequence length="614" mass="68255">MEVAGVVLGAMPIVLYALDNYKRALGPAKRFWSWEDTIQEIIDNVMLHQEHLNTTLRNMGLQNPNMAQIEAVLQVHRPDKCHYFMSILRNMDGQMNELLDRLEVDLDGQPRWSNHKADTAGWEWRRVKRSFGARDRKNVFEKLHRWNVALQNCGLERREISLDSEHSIVNLVRSRFNDQICAAIRLNVLALHRALTFGLGCACLYPHKGNLELNWHAPDSPAPSKSFSVAISGGKYSAIQAGHVTWKLLSVMMEEMVSSDPSQTNAQSPTPPTPLPPQLPSPSPSTRTDPLANSMPALSKRRRMVQFLSLSGAESRNDLKPASSSDASSPIPQASAEPLPRSVPPVPLVELCTILKLGCHGSSADLCCIPVPNTSFRFQLQTAPSPTISAVPRETISLDSLLLRKRSPITDREILLRRKQRFGIAAALTSAVLHLCDSNWIGKTIENDDIQLFLESHTGSPNLSRNPYLLCNFHSSSSGASQAQQTPRDNFQSKQIQNCTLYSLAIRLLELGLNKPFSKLRHEYSSFAASDSGAEPPPADDSSVVGDFDIAKALIVELALDPGRTFADAVDRCLRFLFPGPEHLNNFSEPSFRKTFFEEVVAPIQAIYEMTPDL</sequence>
<dbReference type="GeneID" id="54351348"/>
<feature type="compositionally biased region" description="Low complexity" evidence="1">
    <location>
        <begin position="321"/>
        <end position="340"/>
    </location>
</feature>
<evidence type="ECO:0000256" key="1">
    <source>
        <dbReference type="SAM" id="MobiDB-lite"/>
    </source>
</evidence>
<dbReference type="RefSeq" id="XP_033445223.1">
    <property type="nucleotide sequence ID" value="XM_033593680.1"/>
</dbReference>
<dbReference type="PANTHER" id="PTHR35186">
    <property type="entry name" value="ANK_REP_REGION DOMAIN-CONTAINING PROTEIN"/>
    <property type="match status" value="1"/>
</dbReference>
<name>A0A6A5R9S9_9PLEO</name>
<dbReference type="AlphaFoldDB" id="A0A6A5R9S9"/>
<evidence type="ECO:0000313" key="4">
    <source>
        <dbReference type="Proteomes" id="UP000800082"/>
    </source>
</evidence>
<feature type="domain" description="DUF7580" evidence="2">
    <location>
        <begin position="383"/>
        <end position="605"/>
    </location>
</feature>
<dbReference type="InterPro" id="IPR056002">
    <property type="entry name" value="DUF7580"/>
</dbReference>
<evidence type="ECO:0000313" key="3">
    <source>
        <dbReference type="EMBL" id="KAF1924971.1"/>
    </source>
</evidence>
<dbReference type="Pfam" id="PF24476">
    <property type="entry name" value="DUF7580"/>
    <property type="match status" value="1"/>
</dbReference>
<gene>
    <name evidence="3" type="ORF">M421DRAFT_424197</name>
</gene>
<dbReference type="OrthoDB" id="3565018at2759"/>
<feature type="region of interest" description="Disordered" evidence="1">
    <location>
        <begin position="257"/>
        <end position="297"/>
    </location>
</feature>
<evidence type="ECO:0000259" key="2">
    <source>
        <dbReference type="Pfam" id="PF24476"/>
    </source>
</evidence>
<keyword evidence="4" id="KW-1185">Reference proteome</keyword>
<dbReference type="EMBL" id="ML978988">
    <property type="protein sequence ID" value="KAF1924971.1"/>
    <property type="molecule type" value="Genomic_DNA"/>
</dbReference>